<keyword evidence="9" id="KW-1185">Reference proteome</keyword>
<dbReference type="Pfam" id="PF05823">
    <property type="entry name" value="Gp-FAR-1"/>
    <property type="match status" value="1"/>
</dbReference>
<sequence length="199" mass="22644">MKHCILFTTVILLVVYSSSAFPFGENNAEGFQRFKNLLPKELAEAYSNLSPKDKNDLNTVFSNYRNHQNEQEMINDLKQINPVLGSRVERKMIELKKKVAGLSDESKRFVDSLKAAGREVYAQRLKGQQMDRFQLRQIGMGVAQHYRFLSPYAQQELQSTFPQIFEFMQQARAQMLQRFLGGGGMAGMAGMGGMDEMGK</sequence>
<evidence type="ECO:0000256" key="6">
    <source>
        <dbReference type="ARBA" id="ARBA00023121"/>
    </source>
</evidence>
<evidence type="ECO:0000256" key="7">
    <source>
        <dbReference type="SAM" id="SignalP"/>
    </source>
</evidence>
<dbReference type="PANTHER" id="PTHR31418:SF4">
    <property type="entry name" value="DUF148 DOMAIN-CONTAINING PROTEIN-RELATED"/>
    <property type="match status" value="1"/>
</dbReference>
<keyword evidence="5" id="KW-0175">Coiled coil</keyword>
<name>A0AAE9F996_CAEBR</name>
<evidence type="ECO:0000313" key="9">
    <source>
        <dbReference type="Proteomes" id="UP000829354"/>
    </source>
</evidence>
<feature type="signal peptide" evidence="7">
    <location>
        <begin position="1"/>
        <end position="20"/>
    </location>
</feature>
<evidence type="ECO:0000256" key="2">
    <source>
        <dbReference type="ARBA" id="ARBA00006648"/>
    </source>
</evidence>
<gene>
    <name evidence="8" type="ORF">L5515_008172</name>
</gene>
<keyword evidence="6" id="KW-0446">Lipid-binding</keyword>
<dbReference type="GO" id="GO:0005576">
    <property type="term" value="C:extracellular region"/>
    <property type="evidence" value="ECO:0007669"/>
    <property type="project" value="UniProtKB-SubCell"/>
</dbReference>
<protein>
    <submittedName>
        <fullName evidence="8">Uncharacterized protein</fullName>
    </submittedName>
</protein>
<evidence type="ECO:0000256" key="1">
    <source>
        <dbReference type="ARBA" id="ARBA00004613"/>
    </source>
</evidence>
<evidence type="ECO:0000256" key="5">
    <source>
        <dbReference type="ARBA" id="ARBA00023054"/>
    </source>
</evidence>
<proteinExistence type="inferred from homology"/>
<feature type="chain" id="PRO_5042156714" evidence="7">
    <location>
        <begin position="21"/>
        <end position="199"/>
    </location>
</feature>
<evidence type="ECO:0000256" key="4">
    <source>
        <dbReference type="ARBA" id="ARBA00022729"/>
    </source>
</evidence>
<dbReference type="EMBL" id="CP092624">
    <property type="protein sequence ID" value="UMM35644.1"/>
    <property type="molecule type" value="Genomic_DNA"/>
</dbReference>
<dbReference type="Gene3D" id="1.20.120.1100">
    <property type="match status" value="1"/>
</dbReference>
<accession>A0AAE9F996</accession>
<evidence type="ECO:0000256" key="3">
    <source>
        <dbReference type="ARBA" id="ARBA00022525"/>
    </source>
</evidence>
<dbReference type="GO" id="GO:0008289">
    <property type="term" value="F:lipid binding"/>
    <property type="evidence" value="ECO:0007669"/>
    <property type="project" value="UniProtKB-KW"/>
</dbReference>
<keyword evidence="3" id="KW-0964">Secreted</keyword>
<dbReference type="Proteomes" id="UP000829354">
    <property type="component" value="Chromosome V"/>
</dbReference>
<comment type="similarity">
    <text evidence="2">Belongs to the fatty-acid and retinol-binding protein (FARBP) family.</text>
</comment>
<dbReference type="PANTHER" id="PTHR31418">
    <property type="entry name" value="FATTY-ACID AND RETINOL-BINDING PROTEIN 1"/>
    <property type="match status" value="1"/>
</dbReference>
<dbReference type="AlphaFoldDB" id="A0AAE9F996"/>
<comment type="subcellular location">
    <subcellularLocation>
        <location evidence="1">Secreted</location>
    </subcellularLocation>
</comment>
<organism evidence="8 9">
    <name type="scientific">Caenorhabditis briggsae</name>
    <dbReference type="NCBI Taxonomy" id="6238"/>
    <lineage>
        <taxon>Eukaryota</taxon>
        <taxon>Metazoa</taxon>
        <taxon>Ecdysozoa</taxon>
        <taxon>Nematoda</taxon>
        <taxon>Chromadorea</taxon>
        <taxon>Rhabditida</taxon>
        <taxon>Rhabditina</taxon>
        <taxon>Rhabditomorpha</taxon>
        <taxon>Rhabditoidea</taxon>
        <taxon>Rhabditidae</taxon>
        <taxon>Peloderinae</taxon>
        <taxon>Caenorhabditis</taxon>
    </lineage>
</organism>
<dbReference type="InterPro" id="IPR008632">
    <property type="entry name" value="Gp-FAR-1"/>
</dbReference>
<reference evidence="8 9" key="1">
    <citation type="submission" date="2022-04" db="EMBL/GenBank/DDBJ databases">
        <title>Chromosome-level reference genomes for two strains of Caenorhabditis briggsae: an improved platform for comparative genomics.</title>
        <authorList>
            <person name="Stevens L."/>
            <person name="Andersen E."/>
        </authorList>
    </citation>
    <scope>NUCLEOTIDE SEQUENCE [LARGE SCALE GENOMIC DNA]</scope>
    <source>
        <strain evidence="8">VX34</strain>
        <tissue evidence="8">Whole-organism</tissue>
    </source>
</reference>
<evidence type="ECO:0000313" key="8">
    <source>
        <dbReference type="EMBL" id="UMM35644.1"/>
    </source>
</evidence>
<keyword evidence="4 7" id="KW-0732">Signal</keyword>